<accession>A0A2P4UJJ9</accession>
<comment type="caution">
    <text evidence="1">The sequence shown here is derived from an EMBL/GenBank/DDBJ whole genome shotgun (WGS) entry which is preliminary data.</text>
</comment>
<evidence type="ECO:0008006" key="3">
    <source>
        <dbReference type="Google" id="ProtNLM"/>
    </source>
</evidence>
<dbReference type="SUPFAM" id="SSF55073">
    <property type="entry name" value="Nucleotide cyclase"/>
    <property type="match status" value="1"/>
</dbReference>
<sequence length="186" mass="20256">MNRTIIGTDIVGFGHDRRRDAGTQAYLRDRMYGVLTDAFKITGLPWADCRFEDRGDGVLIITPPDVDPAEAMDPLAHHLAALLRHPNRLANPISRLRLRVAVHSGRVHEDAFGVHGDAVVHLARLLDAAAFKDAIEDAGADLGLLVSAALFREATAASIMVNPAAYREIAVTNKETRTVAHLWLPG</sequence>
<protein>
    <recommendedName>
        <fullName evidence="3">Guanylate cyclase domain-containing protein</fullName>
    </recommendedName>
</protein>
<dbReference type="InterPro" id="IPR029787">
    <property type="entry name" value="Nucleotide_cyclase"/>
</dbReference>
<name>A0A2P4UJJ9_9ACTN</name>
<organism evidence="1 2">
    <name type="scientific">Actinomadura rubteroloni</name>
    <dbReference type="NCBI Taxonomy" id="1926885"/>
    <lineage>
        <taxon>Bacteria</taxon>
        <taxon>Bacillati</taxon>
        <taxon>Actinomycetota</taxon>
        <taxon>Actinomycetes</taxon>
        <taxon>Streptosporangiales</taxon>
        <taxon>Thermomonosporaceae</taxon>
        <taxon>Actinomadura</taxon>
    </lineage>
</organism>
<evidence type="ECO:0000313" key="2">
    <source>
        <dbReference type="Proteomes" id="UP000242367"/>
    </source>
</evidence>
<gene>
    <name evidence="1" type="ORF">BTM25_38310</name>
</gene>
<dbReference type="Gene3D" id="3.30.70.1230">
    <property type="entry name" value="Nucleotide cyclase"/>
    <property type="match status" value="1"/>
</dbReference>
<keyword evidence="2" id="KW-1185">Reference proteome</keyword>
<dbReference type="Proteomes" id="UP000242367">
    <property type="component" value="Unassembled WGS sequence"/>
</dbReference>
<reference evidence="1 2" key="1">
    <citation type="journal article" date="2017" name="Chemistry">
        <title>Isolation, Biosynthesis and Chemical Modifications of Rubterolones A-F: Rare Tropolone Alkaloids from Actinomadura sp. 5-2.</title>
        <authorList>
            <person name="Guo H."/>
            <person name="Benndorf R."/>
            <person name="Leichnitz D."/>
            <person name="Klassen J.L."/>
            <person name="Vollmers J."/>
            <person name="Gorls H."/>
            <person name="Steinacker M."/>
            <person name="Weigel C."/>
            <person name="Dahse H.M."/>
            <person name="Kaster A.K."/>
            <person name="de Beer Z.W."/>
            <person name="Poulsen M."/>
            <person name="Beemelmanns C."/>
        </authorList>
    </citation>
    <scope>NUCLEOTIDE SEQUENCE [LARGE SCALE GENOMIC DNA]</scope>
    <source>
        <strain evidence="1 2">5-2</strain>
    </source>
</reference>
<evidence type="ECO:0000313" key="1">
    <source>
        <dbReference type="EMBL" id="POM25188.1"/>
    </source>
</evidence>
<dbReference type="EMBL" id="MTBP01000002">
    <property type="protein sequence ID" value="POM25188.1"/>
    <property type="molecule type" value="Genomic_DNA"/>
</dbReference>
<dbReference type="RefSeq" id="WP_103564221.1">
    <property type="nucleotide sequence ID" value="NZ_MTBP01000002.1"/>
</dbReference>
<proteinExistence type="predicted"/>
<dbReference type="AlphaFoldDB" id="A0A2P4UJJ9"/>